<dbReference type="Pfam" id="PF10056">
    <property type="entry name" value="DUF2293"/>
    <property type="match status" value="1"/>
</dbReference>
<sequence>MTVFPFEVVCQHIRKKHPGCPEFAVEYLAKEISGREWTGVKLGRAVGITMDGLLRHQMTEYETLLLHGVDRKEARMRVQPKIEAMLKVWKTCPSPTKLTD</sequence>
<gene>
    <name evidence="2" type="ORF">EXN24_23620</name>
</gene>
<comment type="caution">
    <text evidence="2">The sequence shown here is derived from an EMBL/GenBank/DDBJ whole genome shotgun (WGS) entry which is preliminary data.</text>
</comment>
<evidence type="ECO:0000313" key="2">
    <source>
        <dbReference type="EMBL" id="TRA85476.1"/>
    </source>
</evidence>
<dbReference type="RefSeq" id="WP_112294106.1">
    <property type="nucleotide sequence ID" value="NZ_SGOB01000007.1"/>
</dbReference>
<evidence type="ECO:0000259" key="1">
    <source>
        <dbReference type="Pfam" id="PF10056"/>
    </source>
</evidence>
<evidence type="ECO:0000313" key="3">
    <source>
        <dbReference type="Proteomes" id="UP000320858"/>
    </source>
</evidence>
<dbReference type="EMBL" id="SGOB01000007">
    <property type="protein sequence ID" value="TRA85476.1"/>
    <property type="molecule type" value="Genomic_DNA"/>
</dbReference>
<reference evidence="2 3" key="1">
    <citation type="journal article" date="2019" name="Appl. Microbiol. Biotechnol.">
        <title>Differential efficiency of wild type rhizogenic strains for rol gene transformation of plants.</title>
        <authorList>
            <person name="Desmet S."/>
            <person name="De Keyser E."/>
            <person name="Van Vaerenbergh J."/>
            <person name="Baeyen S."/>
            <person name="Van Huylenbroeck J."/>
            <person name="Geelen D."/>
            <person name="Dhooghe E."/>
        </authorList>
    </citation>
    <scope>NUCLEOTIDE SEQUENCE [LARGE SCALE GENOMIC DNA]</scope>
    <source>
        <strain evidence="2 3">B 4.1</strain>
    </source>
</reference>
<proteinExistence type="predicted"/>
<accession>A0AA94V9G5</accession>
<feature type="domain" description="DUF2293" evidence="1">
    <location>
        <begin position="13"/>
        <end position="90"/>
    </location>
</feature>
<dbReference type="Proteomes" id="UP000320858">
    <property type="component" value="Unassembled WGS sequence"/>
</dbReference>
<organism evidence="2 3">
    <name type="scientific">Rhizobium rhizogenes</name>
    <name type="common">Agrobacterium rhizogenes</name>
    <dbReference type="NCBI Taxonomy" id="359"/>
    <lineage>
        <taxon>Bacteria</taxon>
        <taxon>Pseudomonadati</taxon>
        <taxon>Pseudomonadota</taxon>
        <taxon>Alphaproteobacteria</taxon>
        <taxon>Hyphomicrobiales</taxon>
        <taxon>Rhizobiaceae</taxon>
        <taxon>Rhizobium/Agrobacterium group</taxon>
        <taxon>Rhizobium</taxon>
    </lineage>
</organism>
<protein>
    <submittedName>
        <fullName evidence="2">DUF2293 domain-containing protein</fullName>
    </submittedName>
</protein>
<name>A0AA94V9G5_RHIRH</name>
<dbReference type="InterPro" id="IPR018744">
    <property type="entry name" value="DUF2293"/>
</dbReference>
<dbReference type="AlphaFoldDB" id="A0AA94V9G5"/>